<organism evidence="2">
    <name type="scientific">Octopus bimaculoides</name>
    <name type="common">California two-spotted octopus</name>
    <dbReference type="NCBI Taxonomy" id="37653"/>
    <lineage>
        <taxon>Eukaryota</taxon>
        <taxon>Metazoa</taxon>
        <taxon>Spiralia</taxon>
        <taxon>Lophotrochozoa</taxon>
        <taxon>Mollusca</taxon>
        <taxon>Cephalopoda</taxon>
        <taxon>Coleoidea</taxon>
        <taxon>Octopodiformes</taxon>
        <taxon>Octopoda</taxon>
        <taxon>Incirrata</taxon>
        <taxon>Octopodidae</taxon>
        <taxon>Octopus</taxon>
    </lineage>
</organism>
<gene>
    <name evidence="2" type="ORF">OCBIM_22024123mg</name>
</gene>
<dbReference type="KEGG" id="obi:106873292"/>
<keyword evidence="1" id="KW-0175">Coiled coil</keyword>
<feature type="coiled-coil region" evidence="1">
    <location>
        <begin position="1"/>
        <end position="45"/>
    </location>
</feature>
<dbReference type="EMBL" id="KQ419535">
    <property type="protein sequence ID" value="KOF83261.1"/>
    <property type="molecule type" value="Genomic_DNA"/>
</dbReference>
<evidence type="ECO:0000313" key="2">
    <source>
        <dbReference type="EMBL" id="KOF83261.1"/>
    </source>
</evidence>
<protein>
    <submittedName>
        <fullName evidence="2">Uncharacterized protein</fullName>
    </submittedName>
</protein>
<dbReference type="AlphaFoldDB" id="A0A0L8H1X0"/>
<name>A0A0L8H1X0_OCTBM</name>
<evidence type="ECO:0000256" key="1">
    <source>
        <dbReference type="SAM" id="Coils"/>
    </source>
</evidence>
<proteinExistence type="predicted"/>
<reference evidence="2" key="1">
    <citation type="submission" date="2015-07" db="EMBL/GenBank/DDBJ databases">
        <title>MeaNS - Measles Nucleotide Surveillance Program.</title>
        <authorList>
            <person name="Tran T."/>
            <person name="Druce J."/>
        </authorList>
    </citation>
    <scope>NUCLEOTIDE SEQUENCE</scope>
    <source>
        <strain evidence="2">UCB-OBI-ISO-001</strain>
        <tissue evidence="2">Gonad</tissue>
    </source>
</reference>
<sequence>MADIEENLRELVELQNDYNATLHDIQLLVRDIERLQKENESLAVQQDCSESFNWSPLKETLRIVLEIDRNPELEEDVLQVLSQKLSSLRMDLSALRSADH</sequence>
<accession>A0A0L8H1X0</accession>